<name>A0A139W9A5_TRICA</name>
<feature type="compositionally biased region" description="Low complexity" evidence="1">
    <location>
        <begin position="53"/>
        <end position="87"/>
    </location>
</feature>
<dbReference type="PANTHER" id="PTHR35450">
    <property type="entry name" value="REVERSE TRANSCRIPTASE DOMAIN-CONTAINING PROTEIN"/>
    <property type="match status" value="1"/>
</dbReference>
<protein>
    <recommendedName>
        <fullName evidence="2">Reverse transcriptase domain-containing protein</fullName>
    </recommendedName>
</protein>
<dbReference type="GO" id="GO:0071897">
    <property type="term" value="P:DNA biosynthetic process"/>
    <property type="evidence" value="ECO:0007669"/>
    <property type="project" value="UniProtKB-ARBA"/>
</dbReference>
<reference evidence="3 4" key="2">
    <citation type="journal article" date="2010" name="Nucleic Acids Res.">
        <title>BeetleBase in 2010: revisions to provide comprehensive genomic information for Tribolium castaneum.</title>
        <authorList>
            <person name="Kim H.S."/>
            <person name="Murphy T."/>
            <person name="Xia J."/>
            <person name="Caragea D."/>
            <person name="Park Y."/>
            <person name="Beeman R.W."/>
            <person name="Lorenzen M.D."/>
            <person name="Butcher S."/>
            <person name="Manak J.R."/>
            <person name="Brown S.J."/>
        </authorList>
    </citation>
    <scope>NUCLEOTIDE SEQUENCE [LARGE SCALE GENOMIC DNA]</scope>
    <source>
        <strain evidence="3 4">Georgia GA2</strain>
    </source>
</reference>
<dbReference type="Pfam" id="PF00078">
    <property type="entry name" value="RVT_1"/>
    <property type="match status" value="1"/>
</dbReference>
<dbReference type="CDD" id="cd01650">
    <property type="entry name" value="RT_nLTR_like"/>
    <property type="match status" value="1"/>
</dbReference>
<dbReference type="OMA" id="PGMESCN"/>
<gene>
    <name evidence="3" type="primary">AUGUSTUS-3.0.2_31594</name>
    <name evidence="3" type="ORF">TcasGA2_TC031594</name>
</gene>
<organism evidence="3 4">
    <name type="scientific">Tribolium castaneum</name>
    <name type="common">Red flour beetle</name>
    <dbReference type="NCBI Taxonomy" id="7070"/>
    <lineage>
        <taxon>Eukaryota</taxon>
        <taxon>Metazoa</taxon>
        <taxon>Ecdysozoa</taxon>
        <taxon>Arthropoda</taxon>
        <taxon>Hexapoda</taxon>
        <taxon>Insecta</taxon>
        <taxon>Pterygota</taxon>
        <taxon>Neoptera</taxon>
        <taxon>Endopterygota</taxon>
        <taxon>Coleoptera</taxon>
        <taxon>Polyphaga</taxon>
        <taxon>Cucujiformia</taxon>
        <taxon>Tenebrionidae</taxon>
        <taxon>Tenebrionidae incertae sedis</taxon>
        <taxon>Tribolium</taxon>
    </lineage>
</organism>
<dbReference type="SUPFAM" id="SSF56672">
    <property type="entry name" value="DNA/RNA polymerases"/>
    <property type="match status" value="1"/>
</dbReference>
<accession>A0A139W9A5</accession>
<dbReference type="EMBL" id="KQ972532">
    <property type="protein sequence ID" value="KXZ75876.1"/>
    <property type="molecule type" value="Genomic_DNA"/>
</dbReference>
<evidence type="ECO:0000313" key="3">
    <source>
        <dbReference type="EMBL" id="KXZ75876.1"/>
    </source>
</evidence>
<reference evidence="3 4" key="1">
    <citation type="journal article" date="2008" name="Nature">
        <title>The genome of the model beetle and pest Tribolium castaneum.</title>
        <authorList>
            <consortium name="Tribolium Genome Sequencing Consortium"/>
            <person name="Richards S."/>
            <person name="Gibbs R.A."/>
            <person name="Weinstock G.M."/>
            <person name="Brown S.J."/>
            <person name="Denell R."/>
            <person name="Beeman R.W."/>
            <person name="Gibbs R."/>
            <person name="Beeman R.W."/>
            <person name="Brown S.J."/>
            <person name="Bucher G."/>
            <person name="Friedrich M."/>
            <person name="Grimmelikhuijzen C.J."/>
            <person name="Klingler M."/>
            <person name="Lorenzen M."/>
            <person name="Richards S."/>
            <person name="Roth S."/>
            <person name="Schroder R."/>
            <person name="Tautz D."/>
            <person name="Zdobnov E.M."/>
            <person name="Muzny D."/>
            <person name="Gibbs R.A."/>
            <person name="Weinstock G.M."/>
            <person name="Attaway T."/>
            <person name="Bell S."/>
            <person name="Buhay C.J."/>
            <person name="Chandrabose M.N."/>
            <person name="Chavez D."/>
            <person name="Clerk-Blankenburg K.P."/>
            <person name="Cree A."/>
            <person name="Dao M."/>
            <person name="Davis C."/>
            <person name="Chacko J."/>
            <person name="Dinh H."/>
            <person name="Dugan-Rocha S."/>
            <person name="Fowler G."/>
            <person name="Garner T.T."/>
            <person name="Garnes J."/>
            <person name="Gnirke A."/>
            <person name="Hawes A."/>
            <person name="Hernandez J."/>
            <person name="Hines S."/>
            <person name="Holder M."/>
            <person name="Hume J."/>
            <person name="Jhangiani S.N."/>
            <person name="Joshi V."/>
            <person name="Khan Z.M."/>
            <person name="Jackson L."/>
            <person name="Kovar C."/>
            <person name="Kowis A."/>
            <person name="Lee S."/>
            <person name="Lewis L.R."/>
            <person name="Margolis J."/>
            <person name="Morgan M."/>
            <person name="Nazareth L.V."/>
            <person name="Nguyen N."/>
            <person name="Okwuonu G."/>
            <person name="Parker D."/>
            <person name="Richards S."/>
            <person name="Ruiz S.J."/>
            <person name="Santibanez J."/>
            <person name="Savard J."/>
            <person name="Scherer S.E."/>
            <person name="Schneider B."/>
            <person name="Sodergren E."/>
            <person name="Tautz D."/>
            <person name="Vattahil S."/>
            <person name="Villasana D."/>
            <person name="White C.S."/>
            <person name="Wright R."/>
            <person name="Park Y."/>
            <person name="Beeman R.W."/>
            <person name="Lord J."/>
            <person name="Oppert B."/>
            <person name="Lorenzen M."/>
            <person name="Brown S."/>
            <person name="Wang L."/>
            <person name="Savard J."/>
            <person name="Tautz D."/>
            <person name="Richards S."/>
            <person name="Weinstock G."/>
            <person name="Gibbs R.A."/>
            <person name="Liu Y."/>
            <person name="Worley K."/>
            <person name="Weinstock G."/>
            <person name="Elsik C.G."/>
            <person name="Reese J.T."/>
            <person name="Elhaik E."/>
            <person name="Landan G."/>
            <person name="Graur D."/>
            <person name="Arensburger P."/>
            <person name="Atkinson P."/>
            <person name="Beeman R.W."/>
            <person name="Beidler J."/>
            <person name="Brown S.J."/>
            <person name="Demuth J.P."/>
            <person name="Drury D.W."/>
            <person name="Du Y.Z."/>
            <person name="Fujiwara H."/>
            <person name="Lorenzen M."/>
            <person name="Maselli V."/>
            <person name="Osanai M."/>
            <person name="Park Y."/>
            <person name="Robertson H.M."/>
            <person name="Tu Z."/>
            <person name="Wang J.J."/>
            <person name="Wang S."/>
            <person name="Richards S."/>
            <person name="Song H."/>
            <person name="Zhang L."/>
            <person name="Sodergren E."/>
            <person name="Werner D."/>
            <person name="Stanke M."/>
            <person name="Morgenstern B."/>
            <person name="Solovyev V."/>
            <person name="Kosarev P."/>
            <person name="Brown G."/>
            <person name="Chen H.C."/>
            <person name="Ermolaeva O."/>
            <person name="Hlavina W."/>
            <person name="Kapustin Y."/>
            <person name="Kiryutin B."/>
            <person name="Kitts P."/>
            <person name="Maglott D."/>
            <person name="Pruitt K."/>
            <person name="Sapojnikov V."/>
            <person name="Souvorov A."/>
            <person name="Mackey A.J."/>
            <person name="Waterhouse R.M."/>
            <person name="Wyder S."/>
            <person name="Zdobnov E.M."/>
            <person name="Zdobnov E.M."/>
            <person name="Wyder S."/>
            <person name="Kriventseva E.V."/>
            <person name="Kadowaki T."/>
            <person name="Bork P."/>
            <person name="Aranda M."/>
            <person name="Bao R."/>
            <person name="Beermann A."/>
            <person name="Berns N."/>
            <person name="Bolognesi R."/>
            <person name="Bonneton F."/>
            <person name="Bopp D."/>
            <person name="Brown S.J."/>
            <person name="Bucher G."/>
            <person name="Butts T."/>
            <person name="Chaumot A."/>
            <person name="Denell R.E."/>
            <person name="Ferrier D.E."/>
            <person name="Friedrich M."/>
            <person name="Gordon C.M."/>
            <person name="Jindra M."/>
            <person name="Klingler M."/>
            <person name="Lan Q."/>
            <person name="Lattorff H.M."/>
            <person name="Laudet V."/>
            <person name="von Levetsow C."/>
            <person name="Liu Z."/>
            <person name="Lutz R."/>
            <person name="Lynch J.A."/>
            <person name="da Fonseca R.N."/>
            <person name="Posnien N."/>
            <person name="Reuter R."/>
            <person name="Roth S."/>
            <person name="Savard J."/>
            <person name="Schinko J.B."/>
            <person name="Schmitt C."/>
            <person name="Schoppmeier M."/>
            <person name="Schroder R."/>
            <person name="Shippy T.D."/>
            <person name="Simonnet F."/>
            <person name="Marques-Souza H."/>
            <person name="Tautz D."/>
            <person name="Tomoyasu Y."/>
            <person name="Trauner J."/>
            <person name="Van der Zee M."/>
            <person name="Vervoort M."/>
            <person name="Wittkopp N."/>
            <person name="Wimmer E.A."/>
            <person name="Yang X."/>
            <person name="Jones A.K."/>
            <person name="Sattelle D.B."/>
            <person name="Ebert P.R."/>
            <person name="Nelson D."/>
            <person name="Scott J.G."/>
            <person name="Beeman R.W."/>
            <person name="Muthukrishnan S."/>
            <person name="Kramer K.J."/>
            <person name="Arakane Y."/>
            <person name="Beeman R.W."/>
            <person name="Zhu Q."/>
            <person name="Hogenkamp D."/>
            <person name="Dixit R."/>
            <person name="Oppert B."/>
            <person name="Jiang H."/>
            <person name="Zou Z."/>
            <person name="Marshall J."/>
            <person name="Elpidina E."/>
            <person name="Vinokurov K."/>
            <person name="Oppert C."/>
            <person name="Zou Z."/>
            <person name="Evans J."/>
            <person name="Lu Z."/>
            <person name="Zhao P."/>
            <person name="Sumathipala N."/>
            <person name="Altincicek B."/>
            <person name="Vilcinskas A."/>
            <person name="Williams M."/>
            <person name="Hultmark D."/>
            <person name="Hetru C."/>
            <person name="Jiang H."/>
            <person name="Grimmelikhuijzen C.J."/>
            <person name="Hauser F."/>
            <person name="Cazzamali G."/>
            <person name="Williamson M."/>
            <person name="Park Y."/>
            <person name="Li B."/>
            <person name="Tanaka Y."/>
            <person name="Predel R."/>
            <person name="Neupert S."/>
            <person name="Schachtner J."/>
            <person name="Verleyen P."/>
            <person name="Raible F."/>
            <person name="Bork P."/>
            <person name="Friedrich M."/>
            <person name="Walden K.K."/>
            <person name="Robertson H.M."/>
            <person name="Angeli S."/>
            <person name="Foret S."/>
            <person name="Bucher G."/>
            <person name="Schuetz S."/>
            <person name="Maleszka R."/>
            <person name="Wimmer E.A."/>
            <person name="Beeman R.W."/>
            <person name="Lorenzen M."/>
            <person name="Tomoyasu Y."/>
            <person name="Miller S.C."/>
            <person name="Grossmann D."/>
            <person name="Bucher G."/>
        </authorList>
    </citation>
    <scope>NUCLEOTIDE SEQUENCE [LARGE SCALE GENOMIC DNA]</scope>
    <source>
        <strain evidence="3 4">Georgia GA2</strain>
    </source>
</reference>
<dbReference type="Proteomes" id="UP000007266">
    <property type="component" value="Unassembled WGS sequence"/>
</dbReference>
<dbReference type="InParanoid" id="A0A139W9A5"/>
<dbReference type="PROSITE" id="PS50878">
    <property type="entry name" value="RT_POL"/>
    <property type="match status" value="1"/>
</dbReference>
<evidence type="ECO:0000259" key="2">
    <source>
        <dbReference type="PROSITE" id="PS50878"/>
    </source>
</evidence>
<feature type="compositionally biased region" description="Polar residues" evidence="1">
    <location>
        <begin position="29"/>
        <end position="52"/>
    </location>
</feature>
<feature type="region of interest" description="Disordered" evidence="1">
    <location>
        <begin position="1"/>
        <end position="96"/>
    </location>
</feature>
<proteinExistence type="predicted"/>
<feature type="domain" description="Reverse transcriptase" evidence="2">
    <location>
        <begin position="525"/>
        <end position="809"/>
    </location>
</feature>
<dbReference type="InterPro" id="IPR000477">
    <property type="entry name" value="RT_dom"/>
</dbReference>
<dbReference type="AlphaFoldDB" id="A0A139W9A5"/>
<evidence type="ECO:0000256" key="1">
    <source>
        <dbReference type="SAM" id="MobiDB-lite"/>
    </source>
</evidence>
<dbReference type="InterPro" id="IPR043502">
    <property type="entry name" value="DNA/RNA_pol_sf"/>
</dbReference>
<keyword evidence="4" id="KW-1185">Reference proteome</keyword>
<dbReference type="PANTHER" id="PTHR35450:SF2">
    <property type="entry name" value="REVERSE TRANSCRIPTASE DOMAIN-CONTAINING PROTEIN"/>
    <property type="match status" value="1"/>
</dbReference>
<sequence length="900" mass="104573">MNKNSHDDNPYGVTASVAAPVRTRRDVQSHTGNSRASGTLQCSRPTRSNRNITSTSVNESSTSSDESGTFSESPRRLALPNRRAPPLGNVRRRKKWSSDDNSDLLRAYLRATKYDTCKFGFRKRMLIEWRLMRPESVLTENQLATQLTSIKRNNLVPEIITQTIRTEEMERMRRETDNSNTIKTNNDTENAEINVENEQPQIDKEEQIETTRMDQEIETKRTELINEDKIRIINHFEVLKLSYQDTEANHRPSLRKIKPNKKVHTLLQYLNNYIRESTTDADFPNIEAVQTIVYCVARAVTEEVVPEQPGERTINKPSEVKVPKWKERIEKKINRIRSTLNKINDWKKNKGGRKLRKEVKSIMKSMNLKMNDEHLDRNLAVKINEMKQKIAVFGKKLRRYNLSHKRKTQNKLFSKNEKTFYASLNNTTTTPSTSNTVPIGELEEFWRNIWKNKGDHKKEAPWIVEEKQRMNETPGMESCNITITDVHEVVRKLHNWKAPGPDKIQNFWWKNLTAVHSYLVRHINNIIEHPEETPQFITLGITYMKAKSEDLSKPQNYRPITCLNTLYKIITSLLANKIDNHVDENQILTEEQKGCRRKTQGCKEQLIIDGIIANEAKKRHRNVSVAWLDYQKAFDSVPHSYLIDVLNIYKVNGKIVNFLQHCMKSWRTQLLVNNDRKTSVKTNPIPIESGIFQGDSLSPILFIICLNPLSRLLQSSNLGYKLKGSSTQRLSHLLYVDDAKLYAENEQDLGKLLTITKTFSENIRMKFGYDKCAKIIYKKGKKTTSQNIEHLNIKELDDTEKYKYLGLDQHLIRDTKELKDKTEKKLHTRINKILNTSLNGKNKVKAVNTWAIPTITYTFRNRYDSKPNPSHKCVSHQTLPTTTIRRKRTLELGTPLEETN</sequence>
<evidence type="ECO:0000313" key="4">
    <source>
        <dbReference type="Proteomes" id="UP000007266"/>
    </source>
</evidence>